<evidence type="ECO:0000313" key="3">
    <source>
        <dbReference type="EMBL" id="ERN16866.1"/>
    </source>
</evidence>
<accession>U5CU88</accession>
<dbReference type="Proteomes" id="UP000017836">
    <property type="component" value="Unassembled WGS sequence"/>
</dbReference>
<dbReference type="HOGENOM" id="CLU_019997_3_0_1"/>
<protein>
    <recommendedName>
        <fullName evidence="5">Coiled-coil domain-containing protein SCD2</fullName>
    </recommendedName>
</protein>
<feature type="compositionally biased region" description="Polar residues" evidence="2">
    <location>
        <begin position="37"/>
        <end position="46"/>
    </location>
</feature>
<dbReference type="InterPro" id="IPR040321">
    <property type="entry name" value="SCD2-like"/>
</dbReference>
<dbReference type="AlphaFoldDB" id="U5CU88"/>
<feature type="coiled-coil region" evidence="1">
    <location>
        <begin position="182"/>
        <end position="230"/>
    </location>
</feature>
<feature type="compositionally biased region" description="Low complexity" evidence="2">
    <location>
        <begin position="126"/>
        <end position="146"/>
    </location>
</feature>
<name>U5CU88_AMBTC</name>
<evidence type="ECO:0008006" key="5">
    <source>
        <dbReference type="Google" id="ProtNLM"/>
    </source>
</evidence>
<dbReference type="OrthoDB" id="2014962at2759"/>
<evidence type="ECO:0000313" key="4">
    <source>
        <dbReference type="Proteomes" id="UP000017836"/>
    </source>
</evidence>
<feature type="compositionally biased region" description="Low complexity" evidence="2">
    <location>
        <begin position="15"/>
        <end position="31"/>
    </location>
</feature>
<dbReference type="PANTHER" id="PTHR31762:SF10">
    <property type="entry name" value="FAS-BINDING FACTOR-LIKE PROTEIN"/>
    <property type="match status" value="1"/>
</dbReference>
<dbReference type="eggNOG" id="ENOG502QVZK">
    <property type="taxonomic scope" value="Eukaryota"/>
</dbReference>
<keyword evidence="1" id="KW-0175">Coiled coil</keyword>
<keyword evidence="4" id="KW-1185">Reference proteome</keyword>
<evidence type="ECO:0000256" key="1">
    <source>
        <dbReference type="SAM" id="Coils"/>
    </source>
</evidence>
<gene>
    <name evidence="3" type="ORF">AMTR_s00057p00146260</name>
</gene>
<sequence length="541" mass="60694">MDRTRARSPIYIRQSSTSNSTDSSSPAMSPAYRHVRSGSTGLPNFKRSQNYAAKAAAQRLRQVMDYQPAESDGEDDDLSFDFNLSAQSGGSMGVLAGRGMQSPSPVLGRNHVEQVPAARPTSAGRPSISVKPPSPLVPVSRPLLKPQAPVPPSETPSARWEKRHSVDFGNMISKTTGNQQEASALQDELDMVQEENESILNKLRIAEERCEAAEARARQLEKQVATLAEGVSLEARLLSRKEAALQQREAALRAQTQTKNPRNEEIQMLRQQAAAAREGALSVEEHMQETESEVKSLCLMAQRMILNQEEMEEVVLKRCWLARYWSLSVRHGIHADIAGPKHEYWSSLAPLPFEVVIAAGQRAKDEPWKDDDLERRAEISRDINDLMGEGNIENMLLVEKGMRELASLKVEDAVVLATSQHRRPSLVRVGQSISDQKLPIDGQNLVEAFELSQEEYEDVLFKQAWLTYFWKRAKNHGLEEDIADERLQFWISHSTQTPTSHDVVDVERGLIELRKLSIETQLWEASRKDINPESPNLKQNG</sequence>
<reference evidence="4" key="1">
    <citation type="journal article" date="2013" name="Science">
        <title>The Amborella genome and the evolution of flowering plants.</title>
        <authorList>
            <consortium name="Amborella Genome Project"/>
        </authorList>
    </citation>
    <scope>NUCLEOTIDE SEQUENCE [LARGE SCALE GENOMIC DNA]</scope>
</reference>
<organism evidence="3 4">
    <name type="scientific">Amborella trichopoda</name>
    <dbReference type="NCBI Taxonomy" id="13333"/>
    <lineage>
        <taxon>Eukaryota</taxon>
        <taxon>Viridiplantae</taxon>
        <taxon>Streptophyta</taxon>
        <taxon>Embryophyta</taxon>
        <taxon>Tracheophyta</taxon>
        <taxon>Spermatophyta</taxon>
        <taxon>Magnoliopsida</taxon>
        <taxon>Amborellales</taxon>
        <taxon>Amborellaceae</taxon>
        <taxon>Amborella</taxon>
    </lineage>
</organism>
<evidence type="ECO:0000256" key="2">
    <source>
        <dbReference type="SAM" id="MobiDB-lite"/>
    </source>
</evidence>
<dbReference type="OMA" id="RMRPVYV"/>
<dbReference type="Gramene" id="ERN16866">
    <property type="protein sequence ID" value="ERN16866"/>
    <property type="gene ID" value="AMTR_s00057p00146260"/>
</dbReference>
<proteinExistence type="predicted"/>
<dbReference type="STRING" id="13333.U5CU88"/>
<dbReference type="EMBL" id="KI392405">
    <property type="protein sequence ID" value="ERN16866.1"/>
    <property type="molecule type" value="Genomic_DNA"/>
</dbReference>
<feature type="region of interest" description="Disordered" evidence="2">
    <location>
        <begin position="115"/>
        <end position="160"/>
    </location>
</feature>
<feature type="region of interest" description="Disordered" evidence="2">
    <location>
        <begin position="1"/>
        <end position="46"/>
    </location>
</feature>
<dbReference type="PANTHER" id="PTHR31762">
    <property type="entry name" value="FAS-BINDING FACTOR-LIKE PROTEIN"/>
    <property type="match status" value="1"/>
</dbReference>
<dbReference type="GO" id="GO:0000911">
    <property type="term" value="P:cytokinesis by cell plate formation"/>
    <property type="evidence" value="ECO:0007669"/>
    <property type="project" value="InterPro"/>
</dbReference>